<gene>
    <name evidence="1" type="ORF">C1H46_026607</name>
</gene>
<dbReference type="AlphaFoldDB" id="A0A540LMW6"/>
<evidence type="ECO:0000313" key="2">
    <source>
        <dbReference type="Proteomes" id="UP000315295"/>
    </source>
</evidence>
<proteinExistence type="predicted"/>
<name>A0A540LMW6_MALBA</name>
<dbReference type="Proteomes" id="UP000315295">
    <property type="component" value="Unassembled WGS sequence"/>
</dbReference>
<dbReference type="EMBL" id="VIEB01000524">
    <property type="protein sequence ID" value="TQD87837.1"/>
    <property type="molecule type" value="Genomic_DNA"/>
</dbReference>
<evidence type="ECO:0000313" key="1">
    <source>
        <dbReference type="EMBL" id="TQD87837.1"/>
    </source>
</evidence>
<keyword evidence="2" id="KW-1185">Reference proteome</keyword>
<accession>A0A540LMW6</accession>
<organism evidence="1 2">
    <name type="scientific">Malus baccata</name>
    <name type="common">Siberian crab apple</name>
    <name type="synonym">Pyrus baccata</name>
    <dbReference type="NCBI Taxonomy" id="106549"/>
    <lineage>
        <taxon>Eukaryota</taxon>
        <taxon>Viridiplantae</taxon>
        <taxon>Streptophyta</taxon>
        <taxon>Embryophyta</taxon>
        <taxon>Tracheophyta</taxon>
        <taxon>Spermatophyta</taxon>
        <taxon>Magnoliopsida</taxon>
        <taxon>eudicotyledons</taxon>
        <taxon>Gunneridae</taxon>
        <taxon>Pentapetalae</taxon>
        <taxon>rosids</taxon>
        <taxon>fabids</taxon>
        <taxon>Rosales</taxon>
        <taxon>Rosaceae</taxon>
        <taxon>Amygdaloideae</taxon>
        <taxon>Maleae</taxon>
        <taxon>Malus</taxon>
    </lineage>
</organism>
<comment type="caution">
    <text evidence="1">The sequence shown here is derived from an EMBL/GenBank/DDBJ whole genome shotgun (WGS) entry which is preliminary data.</text>
</comment>
<sequence>MEGNCSLTQIQLHQHKYKAIFFPLIHSDPTAVATLIYPLAVHLDLASIKLFVTETVAFIAIFSRFVKRIGITESKL</sequence>
<protein>
    <submittedName>
        <fullName evidence="1">Uncharacterized protein</fullName>
    </submittedName>
</protein>
<reference evidence="1 2" key="1">
    <citation type="journal article" date="2019" name="G3 (Bethesda)">
        <title>Sequencing of a Wild Apple (Malus baccata) Genome Unravels the Differences Between Cultivated and Wild Apple Species Regarding Disease Resistance and Cold Tolerance.</title>
        <authorList>
            <person name="Chen X."/>
        </authorList>
    </citation>
    <scope>NUCLEOTIDE SEQUENCE [LARGE SCALE GENOMIC DNA]</scope>
    <source>
        <strain evidence="2">cv. Shandingzi</strain>
        <tissue evidence="1">Leaves</tissue>
    </source>
</reference>